<dbReference type="InterPro" id="IPR001789">
    <property type="entry name" value="Sig_transdc_resp-reg_receiver"/>
</dbReference>
<dbReference type="eggNOG" id="COG4753">
    <property type="taxonomic scope" value="Bacteria"/>
</dbReference>
<dbReference type="STRING" id="1195236.CTER_2323"/>
<evidence type="ECO:0000256" key="1">
    <source>
        <dbReference type="ARBA" id="ARBA00018672"/>
    </source>
</evidence>
<dbReference type="CDD" id="cd17536">
    <property type="entry name" value="REC_YesN-like"/>
    <property type="match status" value="1"/>
</dbReference>
<dbReference type="SUPFAM" id="SSF46689">
    <property type="entry name" value="Homeodomain-like"/>
    <property type="match status" value="1"/>
</dbReference>
<evidence type="ECO:0000256" key="5">
    <source>
        <dbReference type="ARBA" id="ARBA00024867"/>
    </source>
</evidence>
<evidence type="ECO:0000313" key="9">
    <source>
        <dbReference type="EMBL" id="EMS71752.1"/>
    </source>
</evidence>
<evidence type="ECO:0000256" key="3">
    <source>
        <dbReference type="ARBA" id="ARBA00023125"/>
    </source>
</evidence>
<feature type="domain" description="Response regulatory" evidence="8">
    <location>
        <begin position="3"/>
        <end position="121"/>
    </location>
</feature>
<dbReference type="SMART" id="SM00448">
    <property type="entry name" value="REC"/>
    <property type="match status" value="1"/>
</dbReference>
<dbReference type="GO" id="GO:0003700">
    <property type="term" value="F:DNA-binding transcription factor activity"/>
    <property type="evidence" value="ECO:0007669"/>
    <property type="project" value="InterPro"/>
</dbReference>
<dbReference type="Pfam" id="PF00072">
    <property type="entry name" value="Response_reg"/>
    <property type="match status" value="1"/>
</dbReference>
<evidence type="ECO:0000256" key="6">
    <source>
        <dbReference type="PROSITE-ProRule" id="PRU00169"/>
    </source>
</evidence>
<keyword evidence="4" id="KW-0804">Transcription</keyword>
<dbReference type="Proteomes" id="UP000014155">
    <property type="component" value="Unassembled WGS sequence"/>
</dbReference>
<dbReference type="Pfam" id="PF12833">
    <property type="entry name" value="HTH_18"/>
    <property type="match status" value="1"/>
</dbReference>
<dbReference type="AlphaFoldDB" id="S0FJ64"/>
<keyword evidence="6" id="KW-0597">Phosphoprotein</keyword>
<evidence type="ECO:0000256" key="2">
    <source>
        <dbReference type="ARBA" id="ARBA00023015"/>
    </source>
</evidence>
<dbReference type="InterPro" id="IPR020449">
    <property type="entry name" value="Tscrpt_reg_AraC-type_HTH"/>
</dbReference>
<accession>S0FJ64</accession>
<dbReference type="Gene3D" id="1.10.10.60">
    <property type="entry name" value="Homeodomain-like"/>
    <property type="match status" value="2"/>
</dbReference>
<dbReference type="GO" id="GO:0043565">
    <property type="term" value="F:sequence-specific DNA binding"/>
    <property type="evidence" value="ECO:0007669"/>
    <property type="project" value="InterPro"/>
</dbReference>
<dbReference type="SMART" id="SM00342">
    <property type="entry name" value="HTH_ARAC"/>
    <property type="match status" value="1"/>
</dbReference>
<dbReference type="PANTHER" id="PTHR43280">
    <property type="entry name" value="ARAC-FAMILY TRANSCRIPTIONAL REGULATOR"/>
    <property type="match status" value="1"/>
</dbReference>
<comment type="caution">
    <text evidence="9">The sequence shown here is derived from an EMBL/GenBank/DDBJ whole genome shotgun (WGS) entry which is preliminary data.</text>
</comment>
<dbReference type="InterPro" id="IPR009057">
    <property type="entry name" value="Homeodomain-like_sf"/>
</dbReference>
<dbReference type="InterPro" id="IPR011006">
    <property type="entry name" value="CheY-like_superfamily"/>
</dbReference>
<dbReference type="PATRIC" id="fig|1195236.3.peg.2632"/>
<proteinExistence type="predicted"/>
<keyword evidence="10" id="KW-1185">Reference proteome</keyword>
<dbReference type="PANTHER" id="PTHR43280:SF2">
    <property type="entry name" value="HTH-TYPE TRANSCRIPTIONAL REGULATOR EXSA"/>
    <property type="match status" value="1"/>
</dbReference>
<feature type="domain" description="HTH araC/xylS-type" evidence="7">
    <location>
        <begin position="253"/>
        <end position="351"/>
    </location>
</feature>
<evidence type="ECO:0000259" key="7">
    <source>
        <dbReference type="PROSITE" id="PS01124"/>
    </source>
</evidence>
<protein>
    <recommendedName>
        <fullName evidence="1">Stage 0 sporulation protein A homolog</fullName>
    </recommendedName>
</protein>
<dbReference type="GO" id="GO:0000160">
    <property type="term" value="P:phosphorelay signal transduction system"/>
    <property type="evidence" value="ECO:0007669"/>
    <property type="project" value="InterPro"/>
</dbReference>
<gene>
    <name evidence="9" type="ORF">CTER_2323</name>
</gene>
<reference evidence="9 10" key="1">
    <citation type="journal article" date="2013" name="Genome Announc.">
        <title>Draft Genome Sequence of the Cellulolytic, Mesophilic, Anaerobic Bacterium Clostridium termitidis Strain CT1112 (DSM 5398).</title>
        <authorList>
            <person name="Lal S."/>
            <person name="Ramachandran U."/>
            <person name="Zhang X."/>
            <person name="Munir R."/>
            <person name="Sparling R."/>
            <person name="Levin D.B."/>
        </authorList>
    </citation>
    <scope>NUCLEOTIDE SEQUENCE [LARGE SCALE GENOMIC DNA]</scope>
    <source>
        <strain evidence="9 10">CT1112</strain>
    </source>
</reference>
<organism evidence="9 10">
    <name type="scientific">Ruminiclostridium cellobioparum subsp. termitidis CT1112</name>
    <dbReference type="NCBI Taxonomy" id="1195236"/>
    <lineage>
        <taxon>Bacteria</taxon>
        <taxon>Bacillati</taxon>
        <taxon>Bacillota</taxon>
        <taxon>Clostridia</taxon>
        <taxon>Eubacteriales</taxon>
        <taxon>Oscillospiraceae</taxon>
        <taxon>Ruminiclostridium</taxon>
    </lineage>
</organism>
<sequence length="358" mass="42047">MYKTLIVDDRDIFLIELERLKVWGEISGFEVAGKASNGSQAIDLLKNNEYDLVLTDIRMPIIDGLQLLREIKKENLCSCVVIISEYSEFNYARQGIVLGAFDYLVKPAAEESLLQVLQRAGNFLKETSSYVSDNNDWIYPAAEEKNIFNYIKNRDFSAVHLFGSTAENLYLALSDNIIKADIIIKKLYHNLIKAVYEEFKWLENFIGINYFEEVDFLHDGDTDTFKEFYMRKLNYLIRFIVKFQPDTQDENIRHICEYILNNPEDDLKLKVIAEKFFINNTYLSNSFPAKTGIHFNDYVTMVKMTRAEYLFKSTNLKTYEIGFQIGYRDLNYFMKQFKKIYGLSPSEFRNTDYTDYQI</sequence>
<evidence type="ECO:0000259" key="8">
    <source>
        <dbReference type="PROSITE" id="PS50110"/>
    </source>
</evidence>
<dbReference type="eggNOG" id="COG2207">
    <property type="taxonomic scope" value="Bacteria"/>
</dbReference>
<dbReference type="RefSeq" id="WP_004625733.1">
    <property type="nucleotide sequence ID" value="NZ_AORV01000033.1"/>
</dbReference>
<dbReference type="PROSITE" id="PS50110">
    <property type="entry name" value="RESPONSE_REGULATORY"/>
    <property type="match status" value="1"/>
</dbReference>
<keyword evidence="3" id="KW-0238">DNA-binding</keyword>
<feature type="modified residue" description="4-aspartylphosphate" evidence="6">
    <location>
        <position position="56"/>
    </location>
</feature>
<dbReference type="Gene3D" id="3.40.50.2300">
    <property type="match status" value="1"/>
</dbReference>
<name>S0FJ64_RUMCE</name>
<dbReference type="EMBL" id="AORV01000033">
    <property type="protein sequence ID" value="EMS71752.1"/>
    <property type="molecule type" value="Genomic_DNA"/>
</dbReference>
<comment type="function">
    <text evidence="5">May play the central regulatory role in sporulation. It may be an element of the effector pathway responsible for the activation of sporulation genes in response to nutritional stress. Spo0A may act in concert with spo0H (a sigma factor) to control the expression of some genes that are critical to the sporulation process.</text>
</comment>
<keyword evidence="2" id="KW-0805">Transcription regulation</keyword>
<evidence type="ECO:0000256" key="4">
    <source>
        <dbReference type="ARBA" id="ARBA00023163"/>
    </source>
</evidence>
<dbReference type="PRINTS" id="PR00032">
    <property type="entry name" value="HTHARAC"/>
</dbReference>
<dbReference type="SUPFAM" id="SSF52172">
    <property type="entry name" value="CheY-like"/>
    <property type="match status" value="1"/>
</dbReference>
<evidence type="ECO:0000313" key="10">
    <source>
        <dbReference type="Proteomes" id="UP000014155"/>
    </source>
</evidence>
<dbReference type="PROSITE" id="PS01124">
    <property type="entry name" value="HTH_ARAC_FAMILY_2"/>
    <property type="match status" value="1"/>
</dbReference>
<dbReference type="InterPro" id="IPR018060">
    <property type="entry name" value="HTH_AraC"/>
</dbReference>